<evidence type="ECO:0000313" key="3">
    <source>
        <dbReference type="Proteomes" id="UP001292094"/>
    </source>
</evidence>
<comment type="caution">
    <text evidence="2">The sequence shown here is derived from an EMBL/GenBank/DDBJ whole genome shotgun (WGS) entry which is preliminary data.</text>
</comment>
<name>A0AAE1P1Q3_9EUCA</name>
<evidence type="ECO:0000256" key="1">
    <source>
        <dbReference type="SAM" id="MobiDB-lite"/>
    </source>
</evidence>
<reference evidence="2" key="1">
    <citation type="submission" date="2023-11" db="EMBL/GenBank/DDBJ databases">
        <title>Genome assemblies of two species of porcelain crab, Petrolisthes cinctipes and Petrolisthes manimaculis (Anomura: Porcellanidae).</title>
        <authorList>
            <person name="Angst P."/>
        </authorList>
    </citation>
    <scope>NUCLEOTIDE SEQUENCE</scope>
    <source>
        <strain evidence="2">PB745_02</strain>
        <tissue evidence="2">Gill</tissue>
    </source>
</reference>
<dbReference type="AlphaFoldDB" id="A0AAE1P1Q3"/>
<gene>
    <name evidence="2" type="ORF">Pmani_028697</name>
</gene>
<accession>A0AAE1P1Q3</accession>
<proteinExistence type="predicted"/>
<organism evidence="2 3">
    <name type="scientific">Petrolisthes manimaculis</name>
    <dbReference type="NCBI Taxonomy" id="1843537"/>
    <lineage>
        <taxon>Eukaryota</taxon>
        <taxon>Metazoa</taxon>
        <taxon>Ecdysozoa</taxon>
        <taxon>Arthropoda</taxon>
        <taxon>Crustacea</taxon>
        <taxon>Multicrustacea</taxon>
        <taxon>Malacostraca</taxon>
        <taxon>Eumalacostraca</taxon>
        <taxon>Eucarida</taxon>
        <taxon>Decapoda</taxon>
        <taxon>Pleocyemata</taxon>
        <taxon>Anomura</taxon>
        <taxon>Galatheoidea</taxon>
        <taxon>Porcellanidae</taxon>
        <taxon>Petrolisthes</taxon>
    </lineage>
</organism>
<protein>
    <submittedName>
        <fullName evidence="2">Uncharacterized protein</fullName>
    </submittedName>
</protein>
<dbReference type="EMBL" id="JAWZYT010003318">
    <property type="protein sequence ID" value="KAK4298990.1"/>
    <property type="molecule type" value="Genomic_DNA"/>
</dbReference>
<keyword evidence="3" id="KW-1185">Reference proteome</keyword>
<feature type="region of interest" description="Disordered" evidence="1">
    <location>
        <begin position="35"/>
        <end position="54"/>
    </location>
</feature>
<sequence length="149" mass="16682">MVKQLYYQQVYSYLRSSTETQVELTALEEVAMSDRGQPQHITTPHPLQPGKGQPPAEMSVMIFWHQFTVNNAVDFLLTAWDKVSEACLAPPCPTPLGLTTRDSHSAFGRGSNVGNSTSPRFTQNEAQEVQETHSIVKQQDPFEILECVM</sequence>
<dbReference type="Proteomes" id="UP001292094">
    <property type="component" value="Unassembled WGS sequence"/>
</dbReference>
<evidence type="ECO:0000313" key="2">
    <source>
        <dbReference type="EMBL" id="KAK4298990.1"/>
    </source>
</evidence>